<feature type="compositionally biased region" description="Basic residues" evidence="2">
    <location>
        <begin position="556"/>
        <end position="566"/>
    </location>
</feature>
<evidence type="ECO:0000313" key="4">
    <source>
        <dbReference type="Proteomes" id="UP000663862"/>
    </source>
</evidence>
<feature type="coiled-coil region" evidence="1">
    <location>
        <begin position="119"/>
        <end position="240"/>
    </location>
</feature>
<gene>
    <name evidence="3" type="ORF">TSG867_LOCUS27948</name>
</gene>
<feature type="region of interest" description="Disordered" evidence="2">
    <location>
        <begin position="538"/>
        <end position="566"/>
    </location>
</feature>
<sequence>NLNLVIDTYQSESNLLKNELKKLYKTIEHNRKMQQNYEKVLQEQQISVEQAKKQLKRYEQMFKKYDTHLPIFDERKQHLIDPIDDYVINLDIDVLQESETKKKTSLAKKDSALSSATDTNEFQRQIQEKEDQFQKLNADFNKRGEQIKELTLKINNLERVNTDAERYRSECDQIRQELTSGILQMDNELKQARLQIDSLKSYQLRYEKVEDNNRQLTAEIKRLQQEIERGESAKSHYKSEFEILERKLHNSGNTTEIAVGKSELAQLLEAIRLLRLDLEVSMEKQKELQARLDESLRRSRTPREFTFSGRGVSYPDLRIIDTSGLVGAENISSSTLIDEHRIRPIGSSSVEFDQVEFRQQYVGETEQRIPTQRYIIGEIQAHNELRQLIQDIKFDLKAIFPELKEKLGEKMNSSLTDLTIRSFEERFKSIDERLTHILDLIEAYWQHDLPEKNQYNEHIFVDYRLAEENKRLLWHQKKYVQDIQTLKQKYREQSSHLDQLLAQLTKANRRKADTGECLALLLRPTLDVLQKARTNIEHHLKESNTNTNPPGSAQSSHRRHRTNRKD</sequence>
<organism evidence="3 4">
    <name type="scientific">Rotaria socialis</name>
    <dbReference type="NCBI Taxonomy" id="392032"/>
    <lineage>
        <taxon>Eukaryota</taxon>
        <taxon>Metazoa</taxon>
        <taxon>Spiralia</taxon>
        <taxon>Gnathifera</taxon>
        <taxon>Rotifera</taxon>
        <taxon>Eurotatoria</taxon>
        <taxon>Bdelloidea</taxon>
        <taxon>Philodinida</taxon>
        <taxon>Philodinidae</taxon>
        <taxon>Rotaria</taxon>
    </lineage>
</organism>
<feature type="coiled-coil region" evidence="1">
    <location>
        <begin position="6"/>
        <end position="68"/>
    </location>
</feature>
<comment type="caution">
    <text evidence="3">The sequence shown here is derived from an EMBL/GenBank/DDBJ whole genome shotgun (WGS) entry which is preliminary data.</text>
</comment>
<feature type="coiled-coil region" evidence="1">
    <location>
        <begin position="483"/>
        <end position="510"/>
    </location>
</feature>
<reference evidence="3" key="1">
    <citation type="submission" date="2021-02" db="EMBL/GenBank/DDBJ databases">
        <authorList>
            <person name="Nowell W R."/>
        </authorList>
    </citation>
    <scope>NUCLEOTIDE SEQUENCE</scope>
</reference>
<evidence type="ECO:0000256" key="2">
    <source>
        <dbReference type="SAM" id="MobiDB-lite"/>
    </source>
</evidence>
<dbReference type="AlphaFoldDB" id="A0A821C1Z3"/>
<dbReference type="Proteomes" id="UP000663862">
    <property type="component" value="Unassembled WGS sequence"/>
</dbReference>
<dbReference type="EMBL" id="CAJOBQ010003347">
    <property type="protein sequence ID" value="CAF4603054.1"/>
    <property type="molecule type" value="Genomic_DNA"/>
</dbReference>
<evidence type="ECO:0000256" key="1">
    <source>
        <dbReference type="SAM" id="Coils"/>
    </source>
</evidence>
<accession>A0A821C1Z3</accession>
<evidence type="ECO:0000313" key="3">
    <source>
        <dbReference type="EMBL" id="CAF4603054.1"/>
    </source>
</evidence>
<protein>
    <submittedName>
        <fullName evidence="3">Uncharacterized protein</fullName>
    </submittedName>
</protein>
<feature type="non-terminal residue" evidence="3">
    <location>
        <position position="1"/>
    </location>
</feature>
<name>A0A821C1Z3_9BILA</name>
<keyword evidence="1" id="KW-0175">Coiled coil</keyword>
<feature type="compositionally biased region" description="Polar residues" evidence="2">
    <location>
        <begin position="543"/>
        <end position="555"/>
    </location>
</feature>
<proteinExistence type="predicted"/>